<dbReference type="EMBL" id="OV725080">
    <property type="protein sequence ID" value="CAH1398671.1"/>
    <property type="molecule type" value="Genomic_DNA"/>
</dbReference>
<dbReference type="AlphaFoldDB" id="A0A9P0HB01"/>
<evidence type="ECO:0000313" key="3">
    <source>
        <dbReference type="Proteomes" id="UP001152798"/>
    </source>
</evidence>
<gene>
    <name evidence="2" type="ORF">NEZAVI_LOCUS8276</name>
</gene>
<name>A0A9P0HB01_NEZVI</name>
<evidence type="ECO:0000256" key="1">
    <source>
        <dbReference type="SAM" id="Phobius"/>
    </source>
</evidence>
<sequence length="121" mass="12328">MDRAGSRRIGSGFATSDLIGSWLQVLPLLFAAVSAGIIGAPLAHGPALAIGHHPLVAAPVAVHTPLVATHASSYANTVRVVHNSVPVVRTVAAPVAVHAPVIAEPISLSHGSLLHGYHGFH</sequence>
<keyword evidence="3" id="KW-1185">Reference proteome</keyword>
<keyword evidence="1" id="KW-0812">Transmembrane</keyword>
<accession>A0A9P0HB01</accession>
<keyword evidence="1" id="KW-1133">Transmembrane helix</keyword>
<reference evidence="2" key="1">
    <citation type="submission" date="2022-01" db="EMBL/GenBank/DDBJ databases">
        <authorList>
            <person name="King R."/>
        </authorList>
    </citation>
    <scope>NUCLEOTIDE SEQUENCE</scope>
</reference>
<proteinExistence type="predicted"/>
<keyword evidence="1" id="KW-0472">Membrane</keyword>
<protein>
    <submittedName>
        <fullName evidence="2">Uncharacterized protein</fullName>
    </submittedName>
</protein>
<evidence type="ECO:0000313" key="2">
    <source>
        <dbReference type="EMBL" id="CAH1398671.1"/>
    </source>
</evidence>
<organism evidence="2 3">
    <name type="scientific">Nezara viridula</name>
    <name type="common">Southern green stink bug</name>
    <name type="synonym">Cimex viridulus</name>
    <dbReference type="NCBI Taxonomy" id="85310"/>
    <lineage>
        <taxon>Eukaryota</taxon>
        <taxon>Metazoa</taxon>
        <taxon>Ecdysozoa</taxon>
        <taxon>Arthropoda</taxon>
        <taxon>Hexapoda</taxon>
        <taxon>Insecta</taxon>
        <taxon>Pterygota</taxon>
        <taxon>Neoptera</taxon>
        <taxon>Paraneoptera</taxon>
        <taxon>Hemiptera</taxon>
        <taxon>Heteroptera</taxon>
        <taxon>Panheteroptera</taxon>
        <taxon>Pentatomomorpha</taxon>
        <taxon>Pentatomoidea</taxon>
        <taxon>Pentatomidae</taxon>
        <taxon>Pentatominae</taxon>
        <taxon>Nezara</taxon>
    </lineage>
</organism>
<feature type="transmembrane region" description="Helical" evidence="1">
    <location>
        <begin position="21"/>
        <end position="43"/>
    </location>
</feature>
<dbReference type="Proteomes" id="UP001152798">
    <property type="component" value="Chromosome 4"/>
</dbReference>